<sequence>MNVTLILAFFVCQLVAIVSSNCAVSNGGCKMLCNTQPSGFTCSCFSGYILADNGFNCIDCKIRGRFINILSLNVVPNSNQASCQTECSNTLGCAVSALNQFDSCVLHSSPIIYVGFDKTEQECIDECSQMGNCLTLNHGTNGECLLFDVTYGAIPSISGWSVRSDGSYTIIEKGTCPSVL</sequence>
<dbReference type="EMBL" id="KB201262">
    <property type="protein sequence ID" value="ESO98386.1"/>
    <property type="molecule type" value="Genomic_DNA"/>
</dbReference>
<evidence type="ECO:0000259" key="2">
    <source>
        <dbReference type="PROSITE" id="PS50948"/>
    </source>
</evidence>
<evidence type="ECO:0000256" key="1">
    <source>
        <dbReference type="SAM" id="SignalP"/>
    </source>
</evidence>
<feature type="chain" id="PRO_5004717597" description="Apple domain-containing protein" evidence="1">
    <location>
        <begin position="21"/>
        <end position="180"/>
    </location>
</feature>
<reference evidence="3 4" key="1">
    <citation type="journal article" date="2013" name="Nature">
        <title>Insights into bilaterian evolution from three spiralian genomes.</title>
        <authorList>
            <person name="Simakov O."/>
            <person name="Marletaz F."/>
            <person name="Cho S.J."/>
            <person name="Edsinger-Gonzales E."/>
            <person name="Havlak P."/>
            <person name="Hellsten U."/>
            <person name="Kuo D.H."/>
            <person name="Larsson T."/>
            <person name="Lv J."/>
            <person name="Arendt D."/>
            <person name="Savage R."/>
            <person name="Osoegawa K."/>
            <person name="de Jong P."/>
            <person name="Grimwood J."/>
            <person name="Chapman J.A."/>
            <person name="Shapiro H."/>
            <person name="Aerts A."/>
            <person name="Otillar R.P."/>
            <person name="Terry A.Y."/>
            <person name="Boore J.L."/>
            <person name="Grigoriev I.V."/>
            <person name="Lindberg D.R."/>
            <person name="Seaver E.C."/>
            <person name="Weisblat D.A."/>
            <person name="Putnam N.H."/>
            <person name="Rokhsar D.S."/>
        </authorList>
    </citation>
    <scope>NUCLEOTIDE SEQUENCE [LARGE SCALE GENOMIC DNA]</scope>
</reference>
<dbReference type="InterPro" id="IPR003609">
    <property type="entry name" value="Pan_app"/>
</dbReference>
<dbReference type="SUPFAM" id="SSF57196">
    <property type="entry name" value="EGF/Laminin"/>
    <property type="match status" value="1"/>
</dbReference>
<gene>
    <name evidence="3" type="ORF">LOTGIDRAFT_231434</name>
</gene>
<dbReference type="KEGG" id="lgi:LOTGIDRAFT_231434"/>
<dbReference type="HOGENOM" id="CLU_1497902_0_0_1"/>
<feature type="signal peptide" evidence="1">
    <location>
        <begin position="1"/>
        <end position="20"/>
    </location>
</feature>
<organism evidence="3 4">
    <name type="scientific">Lottia gigantea</name>
    <name type="common">Giant owl limpet</name>
    <dbReference type="NCBI Taxonomy" id="225164"/>
    <lineage>
        <taxon>Eukaryota</taxon>
        <taxon>Metazoa</taxon>
        <taxon>Spiralia</taxon>
        <taxon>Lophotrochozoa</taxon>
        <taxon>Mollusca</taxon>
        <taxon>Gastropoda</taxon>
        <taxon>Patellogastropoda</taxon>
        <taxon>Lottioidea</taxon>
        <taxon>Lottiidae</taxon>
        <taxon>Lottia</taxon>
    </lineage>
</organism>
<dbReference type="GeneID" id="20248586"/>
<name>V4AXR6_LOTGI</name>
<dbReference type="Pfam" id="PF14670">
    <property type="entry name" value="FXa_inhibition"/>
    <property type="match status" value="1"/>
</dbReference>
<accession>V4AXR6</accession>
<feature type="domain" description="Apple" evidence="2">
    <location>
        <begin position="93"/>
        <end position="176"/>
    </location>
</feature>
<keyword evidence="1" id="KW-0732">Signal</keyword>
<evidence type="ECO:0000313" key="4">
    <source>
        <dbReference type="Proteomes" id="UP000030746"/>
    </source>
</evidence>
<evidence type="ECO:0000313" key="3">
    <source>
        <dbReference type="EMBL" id="ESO98386.1"/>
    </source>
</evidence>
<keyword evidence="4" id="KW-1185">Reference proteome</keyword>
<protein>
    <recommendedName>
        <fullName evidence="2">Apple domain-containing protein</fullName>
    </recommendedName>
</protein>
<proteinExistence type="predicted"/>
<dbReference type="AlphaFoldDB" id="V4AXR6"/>
<dbReference type="Gene3D" id="2.10.25.10">
    <property type="entry name" value="Laminin"/>
    <property type="match status" value="1"/>
</dbReference>
<dbReference type="PROSITE" id="PS50948">
    <property type="entry name" value="PAN"/>
    <property type="match status" value="1"/>
</dbReference>
<dbReference type="Proteomes" id="UP000030746">
    <property type="component" value="Unassembled WGS sequence"/>
</dbReference>
<dbReference type="RefSeq" id="XP_009051080.1">
    <property type="nucleotide sequence ID" value="XM_009052832.1"/>
</dbReference>
<dbReference type="CTD" id="20248586"/>